<evidence type="ECO:0000256" key="7">
    <source>
        <dbReference type="ARBA" id="ARBA00023268"/>
    </source>
</evidence>
<dbReference type="CDD" id="cd00056">
    <property type="entry name" value="ENDO3c"/>
    <property type="match status" value="1"/>
</dbReference>
<dbReference type="InterPro" id="IPR052054">
    <property type="entry name" value="Oxidative_DNA_repair_enzyme"/>
</dbReference>
<dbReference type="SUPFAM" id="SSF55945">
    <property type="entry name" value="TATA-box binding protein-like"/>
    <property type="match status" value="1"/>
</dbReference>
<comment type="similarity">
    <text evidence="1">Belongs to the type-1 OGG1 family.</text>
</comment>
<dbReference type="Pfam" id="PF00730">
    <property type="entry name" value="HhH-GPD"/>
    <property type="match status" value="1"/>
</dbReference>
<dbReference type="InterPro" id="IPR003265">
    <property type="entry name" value="HhH-GPD_domain"/>
</dbReference>
<dbReference type="Gene3D" id="1.10.340.30">
    <property type="entry name" value="Hypothetical protein, domain 2"/>
    <property type="match status" value="1"/>
</dbReference>
<dbReference type="SMART" id="SM00478">
    <property type="entry name" value="ENDO3c"/>
    <property type="match status" value="1"/>
</dbReference>
<feature type="region of interest" description="Disordered" evidence="10">
    <location>
        <begin position="69"/>
        <end position="108"/>
    </location>
</feature>
<evidence type="ECO:0000256" key="10">
    <source>
        <dbReference type="SAM" id="MobiDB-lite"/>
    </source>
</evidence>
<dbReference type="InterPro" id="IPR011257">
    <property type="entry name" value="DNA_glycosylase"/>
</dbReference>
<evidence type="ECO:0000256" key="8">
    <source>
        <dbReference type="ARBA" id="ARBA00023295"/>
    </source>
</evidence>
<dbReference type="PANTHER" id="PTHR10242:SF2">
    <property type="entry name" value="N-GLYCOSYLASE_DNA LYASE"/>
    <property type="match status" value="1"/>
</dbReference>
<proteinExistence type="inferred from homology"/>
<evidence type="ECO:0000259" key="11">
    <source>
        <dbReference type="SMART" id="SM00478"/>
    </source>
</evidence>
<dbReference type="EMBL" id="JAZGUE010000005">
    <property type="protein sequence ID" value="KAL2266626.1"/>
    <property type="molecule type" value="Genomic_DNA"/>
</dbReference>
<protein>
    <recommendedName>
        <fullName evidence="2">DNA-(apurinic or apyrimidinic site) lyase</fullName>
        <ecNumber evidence="2">4.2.99.18</ecNumber>
    </recommendedName>
</protein>
<evidence type="ECO:0000256" key="1">
    <source>
        <dbReference type="ARBA" id="ARBA00010679"/>
    </source>
</evidence>
<evidence type="ECO:0000256" key="5">
    <source>
        <dbReference type="ARBA" id="ARBA00023204"/>
    </source>
</evidence>
<dbReference type="Gene3D" id="3.30.310.40">
    <property type="match status" value="1"/>
</dbReference>
<feature type="compositionally biased region" description="Basic residues" evidence="10">
    <location>
        <begin position="482"/>
        <end position="493"/>
    </location>
</feature>
<sequence>MQKISEWRKLPLSLSELCIDTTLRCGQSFRWRKISDEWHCVLRGRLVSLKQDATHLHYRVTWPPKATLPITPPASVPPAPADSNGTTPSKDASSNDKNNANDNDNDNDDDTAALLHHYFALSHSARALYDQWAASDANFARRAPAFTGIRILNQDAWEALVAFICSSNNNIARIGQMVQKLCLHWGPHVATVAGEPFHDFPAPEALAREGDKTEARLRELGFGYRAKYIVSTARQVALERPAGWLLGLRNPECPDFGQAAGVKDDAANRPTYRAAHDALLELAGVGPKVADCVCLMGLGWGEAVPIDTHVWQIAQRDYKFGGGKGTKTLSKAMYDAVGDHFRKIWGPQAGWAQSVLFTANLKSFSEQASSSPVKAKAQAKVAVAAVDAAAVPSAVQPSPPESGEEAAPDGIEGEVKVVEETAVAVAVEQTTSGSSSSRTTRRRGEQNKAAVAPRQTRKRAATKGQADEARNVQEQAAETGRVTRRASKRLRGA</sequence>
<dbReference type="Proteomes" id="UP001600064">
    <property type="component" value="Unassembled WGS sequence"/>
</dbReference>
<feature type="region of interest" description="Disordered" evidence="10">
    <location>
        <begin position="427"/>
        <end position="493"/>
    </location>
</feature>
<feature type="compositionally biased region" description="Low complexity" evidence="10">
    <location>
        <begin position="90"/>
        <end position="102"/>
    </location>
</feature>
<reference evidence="12 13" key="1">
    <citation type="journal article" date="2024" name="Commun. Biol.">
        <title>Comparative genomic analysis of thermophilic fungi reveals convergent evolutionary adaptations and gene losses.</title>
        <authorList>
            <person name="Steindorff A.S."/>
            <person name="Aguilar-Pontes M.V."/>
            <person name="Robinson A.J."/>
            <person name="Andreopoulos B."/>
            <person name="LaButti K."/>
            <person name="Kuo A."/>
            <person name="Mondo S."/>
            <person name="Riley R."/>
            <person name="Otillar R."/>
            <person name="Haridas S."/>
            <person name="Lipzen A."/>
            <person name="Grimwood J."/>
            <person name="Schmutz J."/>
            <person name="Clum A."/>
            <person name="Reid I.D."/>
            <person name="Moisan M.C."/>
            <person name="Butler G."/>
            <person name="Nguyen T.T.M."/>
            <person name="Dewar K."/>
            <person name="Conant G."/>
            <person name="Drula E."/>
            <person name="Henrissat B."/>
            <person name="Hansel C."/>
            <person name="Singer S."/>
            <person name="Hutchinson M.I."/>
            <person name="de Vries R.P."/>
            <person name="Natvig D.O."/>
            <person name="Powell A.J."/>
            <person name="Tsang A."/>
            <person name="Grigoriev I.V."/>
        </authorList>
    </citation>
    <scope>NUCLEOTIDE SEQUENCE [LARGE SCALE GENOMIC DNA]</scope>
    <source>
        <strain evidence="12 13">ATCC 22073</strain>
    </source>
</reference>
<dbReference type="InterPro" id="IPR023170">
    <property type="entry name" value="HhH_base_excis_C"/>
</dbReference>
<keyword evidence="8" id="KW-0326">Glycosidase</keyword>
<feature type="compositionally biased region" description="Pro residues" evidence="10">
    <location>
        <begin position="70"/>
        <end position="80"/>
    </location>
</feature>
<dbReference type="RefSeq" id="XP_070865353.1">
    <property type="nucleotide sequence ID" value="XM_071012637.1"/>
</dbReference>
<dbReference type="Pfam" id="PF07934">
    <property type="entry name" value="OGG_N"/>
    <property type="match status" value="1"/>
</dbReference>
<dbReference type="Gene3D" id="1.10.1670.10">
    <property type="entry name" value="Helix-hairpin-Helix base-excision DNA repair enzymes (C-terminal)"/>
    <property type="match status" value="1"/>
</dbReference>
<evidence type="ECO:0000256" key="3">
    <source>
        <dbReference type="ARBA" id="ARBA00022763"/>
    </source>
</evidence>
<dbReference type="PANTHER" id="PTHR10242">
    <property type="entry name" value="8-OXOGUANINE DNA GLYCOSYLASE"/>
    <property type="match status" value="1"/>
</dbReference>
<evidence type="ECO:0000256" key="4">
    <source>
        <dbReference type="ARBA" id="ARBA00022801"/>
    </source>
</evidence>
<comment type="catalytic activity">
    <reaction evidence="9">
        <text>2'-deoxyribonucleotide-(2'-deoxyribose 5'-phosphate)-2'-deoxyribonucleotide-DNA = a 3'-end 2'-deoxyribonucleotide-(2,3-dehydro-2,3-deoxyribose 5'-phosphate)-DNA + a 5'-end 5'-phospho-2'-deoxyribonucleoside-DNA + H(+)</text>
        <dbReference type="Rhea" id="RHEA:66592"/>
        <dbReference type="Rhea" id="RHEA-COMP:13180"/>
        <dbReference type="Rhea" id="RHEA-COMP:16897"/>
        <dbReference type="Rhea" id="RHEA-COMP:17067"/>
        <dbReference type="ChEBI" id="CHEBI:15378"/>
        <dbReference type="ChEBI" id="CHEBI:136412"/>
        <dbReference type="ChEBI" id="CHEBI:157695"/>
        <dbReference type="ChEBI" id="CHEBI:167181"/>
        <dbReference type="EC" id="4.2.99.18"/>
    </reaction>
</comment>
<gene>
    <name evidence="12" type="ORF">VTJ83DRAFT_5978</name>
</gene>
<evidence type="ECO:0000313" key="13">
    <source>
        <dbReference type="Proteomes" id="UP001600064"/>
    </source>
</evidence>
<evidence type="ECO:0000313" key="12">
    <source>
        <dbReference type="EMBL" id="KAL2266626.1"/>
    </source>
</evidence>
<keyword evidence="7" id="KW-0511">Multifunctional enzyme</keyword>
<keyword evidence="13" id="KW-1185">Reference proteome</keyword>
<dbReference type="InterPro" id="IPR012904">
    <property type="entry name" value="OGG_N"/>
</dbReference>
<dbReference type="SUPFAM" id="SSF48150">
    <property type="entry name" value="DNA-glycosylase"/>
    <property type="match status" value="1"/>
</dbReference>
<evidence type="ECO:0000256" key="9">
    <source>
        <dbReference type="ARBA" id="ARBA00044632"/>
    </source>
</evidence>
<dbReference type="GeneID" id="98127281"/>
<evidence type="ECO:0000256" key="6">
    <source>
        <dbReference type="ARBA" id="ARBA00023239"/>
    </source>
</evidence>
<keyword evidence="6" id="KW-0456">Lyase</keyword>
<keyword evidence="5" id="KW-0234">DNA repair</keyword>
<feature type="compositionally biased region" description="Low complexity" evidence="10">
    <location>
        <begin position="427"/>
        <end position="438"/>
    </location>
</feature>
<comment type="caution">
    <text evidence="12">The sequence shown here is derived from an EMBL/GenBank/DDBJ whole genome shotgun (WGS) entry which is preliminary data.</text>
</comment>
<keyword evidence="4" id="KW-0378">Hydrolase</keyword>
<feature type="domain" description="HhH-GPD" evidence="11">
    <location>
        <begin position="165"/>
        <end position="354"/>
    </location>
</feature>
<accession>A0ABR4D8I3</accession>
<evidence type="ECO:0000256" key="2">
    <source>
        <dbReference type="ARBA" id="ARBA00012720"/>
    </source>
</evidence>
<keyword evidence="3" id="KW-0227">DNA damage</keyword>
<name>A0ABR4D8I3_9PEZI</name>
<dbReference type="EC" id="4.2.99.18" evidence="2"/>
<organism evidence="12 13">
    <name type="scientific">Remersonia thermophila</name>
    <dbReference type="NCBI Taxonomy" id="72144"/>
    <lineage>
        <taxon>Eukaryota</taxon>
        <taxon>Fungi</taxon>
        <taxon>Dikarya</taxon>
        <taxon>Ascomycota</taxon>
        <taxon>Pezizomycotina</taxon>
        <taxon>Sordariomycetes</taxon>
        <taxon>Sordariomycetidae</taxon>
        <taxon>Sordariales</taxon>
        <taxon>Sordariales incertae sedis</taxon>
        <taxon>Remersonia</taxon>
    </lineage>
</organism>